<protein>
    <recommendedName>
        <fullName evidence="2">PorV/PorQ family protein</fullName>
    </recommendedName>
</protein>
<evidence type="ECO:0008006" key="2">
    <source>
        <dbReference type="Google" id="ProtNLM"/>
    </source>
</evidence>
<dbReference type="EMBL" id="DTGA01000118">
    <property type="protein sequence ID" value="HGB31232.1"/>
    <property type="molecule type" value="Genomic_DNA"/>
</dbReference>
<evidence type="ECO:0000313" key="1">
    <source>
        <dbReference type="EMBL" id="HGB31232.1"/>
    </source>
</evidence>
<reference evidence="1" key="1">
    <citation type="journal article" date="2020" name="mSystems">
        <title>Genome- and Community-Level Interaction Insights into Carbon Utilization and Element Cycling Functions of Hydrothermarchaeota in Hydrothermal Sediment.</title>
        <authorList>
            <person name="Zhou Z."/>
            <person name="Liu Y."/>
            <person name="Xu W."/>
            <person name="Pan J."/>
            <person name="Luo Z.H."/>
            <person name="Li M."/>
        </authorList>
    </citation>
    <scope>NUCLEOTIDE SEQUENCE [LARGE SCALE GENOMIC DNA]</scope>
    <source>
        <strain evidence="1">SpSt-751</strain>
    </source>
</reference>
<dbReference type="SUPFAM" id="SSF56935">
    <property type="entry name" value="Porins"/>
    <property type="match status" value="1"/>
</dbReference>
<gene>
    <name evidence="1" type="ORF">ENV35_05090</name>
</gene>
<comment type="caution">
    <text evidence="1">The sequence shown here is derived from an EMBL/GenBank/DDBJ whole genome shotgun (WGS) entry which is preliminary data.</text>
</comment>
<sequence length="289" mass="31555">MKKIILISIISLFLLSYTFASSTGGAFSPVILNARSAGMGEAYVAISDDLGGLVYNPAGLTNINLVTLGFNHLQIPQGFTRVEFIGASYNINGTIVGAGIEAKGITNEEELLFPFQENAVSLNIARKILPNLSLGFRGHFYSATLDTASGVGFGFDLGAIYEVNNMLKIGACWYNPISYLKWSTGTIESVGKEDLVLGTYINLDLKSFLLSLALDLSLYDKMYFYQRLHLGSELKISGTPILLRTGYNGEKNTFSLGVGLNLNNIQFDYAFLYSKDLSNQHVFGLALKF</sequence>
<accession>A0A7C3WWE1</accession>
<proteinExistence type="predicted"/>
<organism evidence="1">
    <name type="scientific">Dictyoglomus turgidum</name>
    <dbReference type="NCBI Taxonomy" id="513050"/>
    <lineage>
        <taxon>Bacteria</taxon>
        <taxon>Pseudomonadati</taxon>
        <taxon>Dictyoglomota</taxon>
        <taxon>Dictyoglomia</taxon>
        <taxon>Dictyoglomales</taxon>
        <taxon>Dictyoglomaceae</taxon>
        <taxon>Dictyoglomus</taxon>
    </lineage>
</organism>
<dbReference type="AlphaFoldDB" id="A0A7C3WWE1"/>
<dbReference type="Gene3D" id="2.40.160.60">
    <property type="entry name" value="Outer membrane protein transport protein (OMPP1/FadL/TodX)"/>
    <property type="match status" value="1"/>
</dbReference>
<name>A0A7C3WWE1_9BACT</name>